<accession>A0A8J2TZF2</accession>
<keyword evidence="4" id="KW-1185">Reference proteome</keyword>
<keyword evidence="2" id="KW-0472">Membrane</keyword>
<dbReference type="Proteomes" id="UP000616114">
    <property type="component" value="Unassembled WGS sequence"/>
</dbReference>
<evidence type="ECO:0000313" key="3">
    <source>
        <dbReference type="EMBL" id="GGA19867.1"/>
    </source>
</evidence>
<dbReference type="AlphaFoldDB" id="A0A8J2TZF2"/>
<dbReference type="RefSeq" id="WP_188551107.1">
    <property type="nucleotide sequence ID" value="NZ_BMFY01000010.1"/>
</dbReference>
<keyword evidence="2" id="KW-0812">Transmembrane</keyword>
<gene>
    <name evidence="3" type="ORF">GCM10011333_23720</name>
</gene>
<keyword evidence="2" id="KW-1133">Transmembrane helix</keyword>
<proteinExistence type="predicted"/>
<sequence length="214" mass="22188">MAKRKKTEPMTLLHCLENTGESLKGAGARAAQAAAPTVESGLKRVGDLVDAGVKVAQDTADKARPQVEGARKKLQDEYLPKFTERAGTTAASAGLALAAVNTPEGLEKLATKLTGDKKAVKKAQKALLKASKELQKSTKAKKSGSKAIWIGAIALAGAAGAAYYLWQKSQPVEDPWSTPLSNRPADARPVGSTPAARADKDDTEGGGDSAQAKA</sequence>
<evidence type="ECO:0000256" key="2">
    <source>
        <dbReference type="SAM" id="Phobius"/>
    </source>
</evidence>
<protein>
    <submittedName>
        <fullName evidence="3">Uncharacterized protein</fullName>
    </submittedName>
</protein>
<evidence type="ECO:0000256" key="1">
    <source>
        <dbReference type="SAM" id="MobiDB-lite"/>
    </source>
</evidence>
<comment type="caution">
    <text evidence="3">The sequence shown here is derived from an EMBL/GenBank/DDBJ whole genome shotgun (WGS) entry which is preliminary data.</text>
</comment>
<name>A0A8J2TZF2_9MICO</name>
<reference evidence="3" key="2">
    <citation type="submission" date="2020-09" db="EMBL/GenBank/DDBJ databases">
        <authorList>
            <person name="Sun Q."/>
            <person name="Zhou Y."/>
        </authorList>
    </citation>
    <scope>NUCLEOTIDE SEQUENCE</scope>
    <source>
        <strain evidence="3">CGMCC 1.12785</strain>
    </source>
</reference>
<evidence type="ECO:0000313" key="4">
    <source>
        <dbReference type="Proteomes" id="UP000616114"/>
    </source>
</evidence>
<reference evidence="3" key="1">
    <citation type="journal article" date="2014" name="Int. J. Syst. Evol. Microbiol.">
        <title>Complete genome sequence of Corynebacterium casei LMG S-19264T (=DSM 44701T), isolated from a smear-ripened cheese.</title>
        <authorList>
            <consortium name="US DOE Joint Genome Institute (JGI-PGF)"/>
            <person name="Walter F."/>
            <person name="Albersmeier A."/>
            <person name="Kalinowski J."/>
            <person name="Ruckert C."/>
        </authorList>
    </citation>
    <scope>NUCLEOTIDE SEQUENCE</scope>
    <source>
        <strain evidence="3">CGMCC 1.12785</strain>
    </source>
</reference>
<feature type="transmembrane region" description="Helical" evidence="2">
    <location>
        <begin position="147"/>
        <end position="166"/>
    </location>
</feature>
<organism evidence="3 4">
    <name type="scientific">Sediminivirga luteola</name>
    <dbReference type="NCBI Taxonomy" id="1774748"/>
    <lineage>
        <taxon>Bacteria</taxon>
        <taxon>Bacillati</taxon>
        <taxon>Actinomycetota</taxon>
        <taxon>Actinomycetes</taxon>
        <taxon>Micrococcales</taxon>
        <taxon>Brevibacteriaceae</taxon>
        <taxon>Sediminivirga</taxon>
    </lineage>
</organism>
<dbReference type="EMBL" id="BMFY01000010">
    <property type="protein sequence ID" value="GGA19867.1"/>
    <property type="molecule type" value="Genomic_DNA"/>
</dbReference>
<feature type="region of interest" description="Disordered" evidence="1">
    <location>
        <begin position="172"/>
        <end position="214"/>
    </location>
</feature>